<evidence type="ECO:0000313" key="2">
    <source>
        <dbReference type="Proteomes" id="UP000192534"/>
    </source>
</evidence>
<comment type="caution">
    <text evidence="1">The sequence shown here is derived from an EMBL/GenBank/DDBJ whole genome shotgun (WGS) entry which is preliminary data.</text>
</comment>
<reference evidence="1 2" key="1">
    <citation type="submission" date="2016-12" db="EMBL/GenBank/DDBJ databases">
        <title>The new phylogeny of genus Mycobacterium.</title>
        <authorList>
            <person name="Tortoli E."/>
            <person name="Trovato A."/>
            <person name="Cirillo D.M."/>
        </authorList>
    </citation>
    <scope>NUCLEOTIDE SEQUENCE [LARGE SCALE GENOMIC DNA]</scope>
    <source>
        <strain evidence="1 2">DSM 44223</strain>
    </source>
</reference>
<dbReference type="AlphaFoldDB" id="A0A1X0J229"/>
<sequence>MRCIQDTTGQLTVVEWHGVAPDHAFDHLDRVLSRRLHIATGSSRPCCGAQTELVALHPDDHTLPAATRAALAVLAPGSAVASTDLAEVAGGWIAAPGVNIRVRAVADLGGSVIAISYDDAAALLAADRDGRLVVRTVAVLARPQEHTPPGWRVVAVDAESAALPTSTATGHRAGCAA</sequence>
<proteinExistence type="predicted"/>
<accession>A0A1X0J229</accession>
<keyword evidence="2" id="KW-1185">Reference proteome</keyword>
<protein>
    <submittedName>
        <fullName evidence="1">Uncharacterized protein</fullName>
    </submittedName>
</protein>
<dbReference type="EMBL" id="MVIH01000002">
    <property type="protein sequence ID" value="ORB55778.1"/>
    <property type="molecule type" value="Genomic_DNA"/>
</dbReference>
<evidence type="ECO:0000313" key="1">
    <source>
        <dbReference type="EMBL" id="ORB55778.1"/>
    </source>
</evidence>
<gene>
    <name evidence="1" type="ORF">BST42_05035</name>
</gene>
<name>A0A1X0J229_MYCRH</name>
<organism evidence="1 2">
    <name type="scientific">Mycolicibacterium rhodesiae</name>
    <name type="common">Mycobacterium rhodesiae</name>
    <dbReference type="NCBI Taxonomy" id="36814"/>
    <lineage>
        <taxon>Bacteria</taxon>
        <taxon>Bacillati</taxon>
        <taxon>Actinomycetota</taxon>
        <taxon>Actinomycetes</taxon>
        <taxon>Mycobacteriales</taxon>
        <taxon>Mycobacteriaceae</taxon>
        <taxon>Mycolicibacterium</taxon>
    </lineage>
</organism>
<dbReference type="Proteomes" id="UP000192534">
    <property type="component" value="Unassembled WGS sequence"/>
</dbReference>